<evidence type="ECO:0000256" key="4">
    <source>
        <dbReference type="ARBA" id="ARBA00022679"/>
    </source>
</evidence>
<evidence type="ECO:0000256" key="3">
    <source>
        <dbReference type="ARBA" id="ARBA00022527"/>
    </source>
</evidence>
<evidence type="ECO:0000256" key="9">
    <source>
        <dbReference type="ARBA" id="ARBA00048679"/>
    </source>
</evidence>
<reference evidence="13 14" key="1">
    <citation type="submission" date="2020-03" db="EMBL/GenBank/DDBJ databases">
        <title>Dissostichus mawsoni Genome sequencing and assembly.</title>
        <authorList>
            <person name="Park H."/>
        </authorList>
    </citation>
    <scope>NUCLEOTIDE SEQUENCE [LARGE SCALE GENOMIC DNA]</scope>
    <source>
        <strain evidence="13">DM0001</strain>
        <tissue evidence="13">Muscle</tissue>
    </source>
</reference>
<dbReference type="GO" id="GO:0005524">
    <property type="term" value="F:ATP binding"/>
    <property type="evidence" value="ECO:0007669"/>
    <property type="project" value="UniProtKB-UniRule"/>
</dbReference>
<feature type="binding site" evidence="10">
    <location>
        <position position="51"/>
    </location>
    <ligand>
        <name>ATP</name>
        <dbReference type="ChEBI" id="CHEBI:30616"/>
    </ligand>
</feature>
<evidence type="ECO:0000256" key="1">
    <source>
        <dbReference type="ARBA" id="ARBA00010886"/>
    </source>
</evidence>
<evidence type="ECO:0000259" key="12">
    <source>
        <dbReference type="PROSITE" id="PS50011"/>
    </source>
</evidence>
<gene>
    <name evidence="13" type="ORF">F7725_027116</name>
</gene>
<dbReference type="EMBL" id="JAAKFY010000025">
    <property type="protein sequence ID" value="KAF3834558.1"/>
    <property type="molecule type" value="Genomic_DNA"/>
</dbReference>
<evidence type="ECO:0000256" key="7">
    <source>
        <dbReference type="ARBA" id="ARBA00022840"/>
    </source>
</evidence>
<dbReference type="InterPro" id="IPR001245">
    <property type="entry name" value="Ser-Thr/Tyr_kinase_cat_dom"/>
</dbReference>
<dbReference type="OrthoDB" id="8954422at2759"/>
<dbReference type="FunFam" id="3.30.200.20:FF:000097">
    <property type="entry name" value="Probable serine/threonine-protein kinase nek1"/>
    <property type="match status" value="1"/>
</dbReference>
<comment type="caution">
    <text evidence="13">The sequence shown here is derived from an EMBL/GenBank/DDBJ whole genome shotgun (WGS) entry which is preliminary data.</text>
</comment>
<feature type="region of interest" description="Disordered" evidence="11">
    <location>
        <begin position="608"/>
        <end position="650"/>
    </location>
</feature>
<comment type="catalytic activity">
    <reaction evidence="8">
        <text>L-threonyl-[protein] + ATP = O-phospho-L-threonyl-[protein] + ADP + H(+)</text>
        <dbReference type="Rhea" id="RHEA:46608"/>
        <dbReference type="Rhea" id="RHEA-COMP:11060"/>
        <dbReference type="Rhea" id="RHEA-COMP:11605"/>
        <dbReference type="ChEBI" id="CHEBI:15378"/>
        <dbReference type="ChEBI" id="CHEBI:30013"/>
        <dbReference type="ChEBI" id="CHEBI:30616"/>
        <dbReference type="ChEBI" id="CHEBI:61977"/>
        <dbReference type="ChEBI" id="CHEBI:456216"/>
        <dbReference type="EC" id="2.7.11.1"/>
    </reaction>
</comment>
<dbReference type="InterPro" id="IPR017441">
    <property type="entry name" value="Protein_kinase_ATP_BS"/>
</dbReference>
<dbReference type="Pfam" id="PF07714">
    <property type="entry name" value="PK_Tyr_Ser-Thr"/>
    <property type="match status" value="1"/>
</dbReference>
<dbReference type="PANTHER" id="PTHR44899:SF4">
    <property type="entry name" value="SERINE_THREONINE-PROTEIN KINASE NEK1"/>
    <property type="match status" value="1"/>
</dbReference>
<evidence type="ECO:0000256" key="2">
    <source>
        <dbReference type="ARBA" id="ARBA00012513"/>
    </source>
</evidence>
<evidence type="ECO:0000313" key="14">
    <source>
        <dbReference type="Proteomes" id="UP000518266"/>
    </source>
</evidence>
<dbReference type="Gene3D" id="3.30.200.20">
    <property type="entry name" value="Phosphorylase Kinase, domain 1"/>
    <property type="match status" value="1"/>
</dbReference>
<dbReference type="InterPro" id="IPR011009">
    <property type="entry name" value="Kinase-like_dom_sf"/>
</dbReference>
<evidence type="ECO:0000256" key="10">
    <source>
        <dbReference type="PROSITE-ProRule" id="PRU10141"/>
    </source>
</evidence>
<dbReference type="InterPro" id="IPR051131">
    <property type="entry name" value="NEK_Ser/Thr_kinase_NIMA"/>
</dbReference>
<evidence type="ECO:0000313" key="13">
    <source>
        <dbReference type="EMBL" id="KAF3834558.1"/>
    </source>
</evidence>
<feature type="region of interest" description="Disordered" evidence="11">
    <location>
        <begin position="489"/>
        <end position="527"/>
    </location>
</feature>
<dbReference type="Proteomes" id="UP000518266">
    <property type="component" value="Unassembled WGS sequence"/>
</dbReference>
<proteinExistence type="inferred from homology"/>
<dbReference type="PROSITE" id="PS50011">
    <property type="entry name" value="PROTEIN_KINASE_DOM"/>
    <property type="match status" value="1"/>
</dbReference>
<dbReference type="SUPFAM" id="SSF56112">
    <property type="entry name" value="Protein kinase-like (PK-like)"/>
    <property type="match status" value="1"/>
</dbReference>
<feature type="region of interest" description="Disordered" evidence="11">
    <location>
        <begin position="443"/>
        <end position="471"/>
    </location>
</feature>
<feature type="compositionally biased region" description="Low complexity" evidence="11">
    <location>
        <begin position="511"/>
        <end position="527"/>
    </location>
</feature>
<dbReference type="EC" id="2.7.11.1" evidence="2"/>
<dbReference type="AlphaFoldDB" id="A0A7J5XE32"/>
<comment type="similarity">
    <text evidence="1">Belongs to the protein kinase superfamily. NEK Ser/Thr protein kinase family. NIMA subfamily.</text>
</comment>
<dbReference type="Pfam" id="PF00069">
    <property type="entry name" value="Pkinase"/>
    <property type="match status" value="1"/>
</dbReference>
<name>A0A7J5XE32_DISMA</name>
<protein>
    <recommendedName>
        <fullName evidence="2">non-specific serine/threonine protein kinase</fullName>
        <ecNumber evidence="2">2.7.11.1</ecNumber>
    </recommendedName>
</protein>
<feature type="compositionally biased region" description="Low complexity" evidence="11">
    <location>
        <begin position="447"/>
        <end position="471"/>
    </location>
</feature>
<keyword evidence="6" id="KW-0418">Kinase</keyword>
<keyword evidence="14" id="KW-1185">Reference proteome</keyword>
<keyword evidence="4" id="KW-0808">Transferase</keyword>
<feature type="domain" description="Protein kinase" evidence="12">
    <location>
        <begin position="22"/>
        <end position="228"/>
    </location>
</feature>
<dbReference type="PROSITE" id="PS00107">
    <property type="entry name" value="PROTEIN_KINASE_ATP"/>
    <property type="match status" value="1"/>
</dbReference>
<accession>A0A7J5XE32</accession>
<evidence type="ECO:0000256" key="11">
    <source>
        <dbReference type="SAM" id="MobiDB-lite"/>
    </source>
</evidence>
<dbReference type="InterPro" id="IPR000719">
    <property type="entry name" value="Prot_kinase_dom"/>
</dbReference>
<evidence type="ECO:0000256" key="6">
    <source>
        <dbReference type="ARBA" id="ARBA00022777"/>
    </source>
</evidence>
<keyword evidence="5 10" id="KW-0547">Nucleotide-binding</keyword>
<evidence type="ECO:0000256" key="5">
    <source>
        <dbReference type="ARBA" id="ARBA00022741"/>
    </source>
</evidence>
<dbReference type="Gene3D" id="1.10.510.10">
    <property type="entry name" value="Transferase(Phosphotransferase) domain 1"/>
    <property type="match status" value="1"/>
</dbReference>
<keyword evidence="3" id="KW-0723">Serine/threonine-protein kinase</keyword>
<dbReference type="PANTHER" id="PTHR44899">
    <property type="entry name" value="CAMK FAMILY PROTEIN KINASE"/>
    <property type="match status" value="1"/>
</dbReference>
<dbReference type="GO" id="GO:0004674">
    <property type="term" value="F:protein serine/threonine kinase activity"/>
    <property type="evidence" value="ECO:0007669"/>
    <property type="project" value="UniProtKB-KW"/>
</dbReference>
<sequence>MSLNVFAEPAGGASSSTKMERYEKVKKIGEGSFGKAILVKSKEDGHQYVIKEIGISAMSSKERQESRKEVAVLANMSHPNIVQYKESFEEGGCLYIVMDYCEGGDLFKKINSQKGVLFSEEKLARTCIGTPYYLSPEICENKPYNNKSDVWALGCVLYEMCTLKHAFEAGNMKNLVLKIIRGSYPPVSLHYSQDLRSLLGLLSSLRNFAIIFFTSSLKWAWCRDQQRITKPACKYGVPLTVRKDAAKRPADRKPAVRHRPDGMRKKRIELIEKERKQREQMFLFKAEQMKRYEKEKINRINQAREQGWRHVLSSSGGSSPESVLFTSPCVPPQCFVHLPLCSSSVFCSPPPVLLLSVLLTSPCVPPQCFVHLPLCSSSVFCSPPPVFLLSVLFTSPCAPPQCFAHLPLCSSSVFCSPPPVLLLSVYNSVYLYSDISDGGASLPEASLPPTSSLDDSSSSLNSRSRSVSPLRAGQHRDLLIGLSTGMFDANNPKDLFPPGPEPGLQPSAGIAGANDANNTNDANAAPDNPLEIEDLEEAAKDEEQSETEDAYEDEDLRDIRASMELLCRRRRGKETSTGTLQRNCSGYQLRSSSTAGWLWMMRKRRMKRRRRRGGGGREEDDDEEARGALTNGAEENVSNSELNEDGEEGVCEASHSDSIFSRLEELRFRLEQQMGFEKFIEAYNKIKAIHEDEDENMALGSSLVFSTLGTEHQHLYPNILPCVSRWVGGEFTDLSVSSGWIWRPCGEMKEEPAVFSQRDLILFVLFVLFTFFKCLYMQETNSFCNLETISIFVISSSEKQLREAKHRMLMRFDMQLRDRDQHPRLYILSQLSGPETVTVRNGETERYL</sequence>
<evidence type="ECO:0000256" key="8">
    <source>
        <dbReference type="ARBA" id="ARBA00047899"/>
    </source>
</evidence>
<keyword evidence="7 10" id="KW-0067">ATP-binding</keyword>
<comment type="catalytic activity">
    <reaction evidence="9">
        <text>L-seryl-[protein] + ATP = O-phospho-L-seryl-[protein] + ADP + H(+)</text>
        <dbReference type="Rhea" id="RHEA:17989"/>
        <dbReference type="Rhea" id="RHEA-COMP:9863"/>
        <dbReference type="Rhea" id="RHEA-COMP:11604"/>
        <dbReference type="ChEBI" id="CHEBI:15378"/>
        <dbReference type="ChEBI" id="CHEBI:29999"/>
        <dbReference type="ChEBI" id="CHEBI:30616"/>
        <dbReference type="ChEBI" id="CHEBI:83421"/>
        <dbReference type="ChEBI" id="CHEBI:456216"/>
        <dbReference type="EC" id="2.7.11.1"/>
    </reaction>
</comment>
<organism evidence="13 14">
    <name type="scientific">Dissostichus mawsoni</name>
    <name type="common">Antarctic cod</name>
    <dbReference type="NCBI Taxonomy" id="36200"/>
    <lineage>
        <taxon>Eukaryota</taxon>
        <taxon>Metazoa</taxon>
        <taxon>Chordata</taxon>
        <taxon>Craniata</taxon>
        <taxon>Vertebrata</taxon>
        <taxon>Euteleostomi</taxon>
        <taxon>Actinopterygii</taxon>
        <taxon>Neopterygii</taxon>
        <taxon>Teleostei</taxon>
        <taxon>Neoteleostei</taxon>
        <taxon>Acanthomorphata</taxon>
        <taxon>Eupercaria</taxon>
        <taxon>Perciformes</taxon>
        <taxon>Notothenioidei</taxon>
        <taxon>Nototheniidae</taxon>
        <taxon>Dissostichus</taxon>
    </lineage>
</organism>